<reference evidence="1 2" key="1">
    <citation type="submission" date="2018-06" db="EMBL/GenBank/DDBJ databases">
        <title>Paenibacillus imtechensis sp. nov.</title>
        <authorList>
            <person name="Pinnaka A.K."/>
            <person name="Singh H."/>
            <person name="Kaur M."/>
        </authorList>
    </citation>
    <scope>NUCLEOTIDE SEQUENCE [LARGE SCALE GENOMIC DNA]</scope>
    <source>
        <strain evidence="1 2">SMB1</strain>
    </source>
</reference>
<dbReference type="EMBL" id="QKRB01000051">
    <property type="protein sequence ID" value="PZD94716.1"/>
    <property type="molecule type" value="Genomic_DNA"/>
</dbReference>
<evidence type="ECO:0000313" key="2">
    <source>
        <dbReference type="Proteomes" id="UP000249522"/>
    </source>
</evidence>
<dbReference type="AlphaFoldDB" id="A0A2W1L622"/>
<gene>
    <name evidence="1" type="ORF">DNH61_17355</name>
</gene>
<dbReference type="RefSeq" id="WP_111147937.1">
    <property type="nucleotide sequence ID" value="NZ_QKRB01000051.1"/>
</dbReference>
<accession>A0A2W1L622</accession>
<proteinExistence type="predicted"/>
<sequence length="102" mass="11645">MKKMQIRRLLFTGAPEKFKGCTFAGIRQTAFFGAPFPFHQMMFPSCLMDWVKARDGSLFLGRLDCCAITLFLRNPPAINFTAEQEHTFPSTGTLWYSKAQDI</sequence>
<protein>
    <submittedName>
        <fullName evidence="1">Uncharacterized protein</fullName>
    </submittedName>
</protein>
<comment type="caution">
    <text evidence="1">The sequence shown here is derived from an EMBL/GenBank/DDBJ whole genome shotgun (WGS) entry which is preliminary data.</text>
</comment>
<name>A0A2W1L622_9BACL</name>
<dbReference type="Proteomes" id="UP000249522">
    <property type="component" value="Unassembled WGS sequence"/>
</dbReference>
<organism evidence="1 2">
    <name type="scientific">Paenibacillus sambharensis</name>
    <dbReference type="NCBI Taxonomy" id="1803190"/>
    <lineage>
        <taxon>Bacteria</taxon>
        <taxon>Bacillati</taxon>
        <taxon>Bacillota</taxon>
        <taxon>Bacilli</taxon>
        <taxon>Bacillales</taxon>
        <taxon>Paenibacillaceae</taxon>
        <taxon>Paenibacillus</taxon>
    </lineage>
</organism>
<keyword evidence="2" id="KW-1185">Reference proteome</keyword>
<evidence type="ECO:0000313" key="1">
    <source>
        <dbReference type="EMBL" id="PZD94716.1"/>
    </source>
</evidence>